<evidence type="ECO:0000256" key="7">
    <source>
        <dbReference type="ARBA" id="ARBA00022989"/>
    </source>
</evidence>
<keyword evidence="5 9" id="KW-0997">Cell inner membrane</keyword>
<dbReference type="Gene3D" id="2.40.30.170">
    <property type="match status" value="1"/>
</dbReference>
<feature type="transmembrane region" description="Helical" evidence="9">
    <location>
        <begin position="25"/>
        <end position="44"/>
    </location>
</feature>
<evidence type="ECO:0000256" key="6">
    <source>
        <dbReference type="ARBA" id="ARBA00022692"/>
    </source>
</evidence>
<keyword evidence="14" id="KW-1185">Reference proteome</keyword>
<sequence>MTDLVQVPSATEWYSEVPRSISRHAIFGLSLMVIAFGGFGLWAFRAPLAAAVISQGSFVATGQNKIIQHLEGGIIEDILVAEGETVKAGQPILRLDETLAKANERELHLRQVRLEATEQRLLTQHLGKDTLTLPPALLDESADPEVATILDSQRLAFTVARSGLANDVMLIERNMDAIDARHRGYARQHEALVGQLALLDEELESKDELLQSGLARKADVTALRRARLDAIGQIGRIEAELDEIGEMRAKFQTQIEKTHDEYSRAALTEIQAIQAELESVREQMRKADNVLLRTEVLAPVSGTVVRLYYHTSGGVIETGRAIAEILPDDAPLIIETLVPRSDIDSVKLGQISTVRLVGLNQRTTPILNGTVEYVSADAVAQAAEQPNAREVYVVRVSLSKEEIARVPRFAPKPGMPVEIMIKTEERTFAQYIAKPVVDSMARAFREQ</sequence>
<name>A0A2R8BLE5_9RHOB</name>
<accession>A0A2R8BLE5</accession>
<dbReference type="RefSeq" id="WP_108854286.1">
    <property type="nucleotide sequence ID" value="NZ_OMOQ01000003.1"/>
</dbReference>
<dbReference type="InterPro" id="IPR050739">
    <property type="entry name" value="MFP"/>
</dbReference>
<keyword evidence="8 9" id="KW-0472">Membrane</keyword>
<evidence type="ECO:0000313" key="13">
    <source>
        <dbReference type="EMBL" id="SPH24248.1"/>
    </source>
</evidence>
<evidence type="ECO:0000256" key="9">
    <source>
        <dbReference type="RuleBase" id="RU365093"/>
    </source>
</evidence>
<dbReference type="PRINTS" id="PR01490">
    <property type="entry name" value="RTXTOXIND"/>
</dbReference>
<dbReference type="Proteomes" id="UP000244924">
    <property type="component" value="Unassembled WGS sequence"/>
</dbReference>
<dbReference type="GO" id="GO:0015031">
    <property type="term" value="P:protein transport"/>
    <property type="evidence" value="ECO:0007669"/>
    <property type="project" value="InterPro"/>
</dbReference>
<keyword evidence="3 9" id="KW-0813">Transport</keyword>
<gene>
    <name evidence="13" type="primary">prsE_2</name>
    <name evidence="13" type="ORF">DEA8626_03299</name>
</gene>
<dbReference type="Gene3D" id="1.10.287.1490">
    <property type="match status" value="1"/>
</dbReference>
<dbReference type="Pfam" id="PF25994">
    <property type="entry name" value="HH_AprE"/>
    <property type="match status" value="1"/>
</dbReference>
<feature type="coiled-coil region" evidence="10">
    <location>
        <begin position="263"/>
        <end position="290"/>
    </location>
</feature>
<proteinExistence type="inferred from homology"/>
<dbReference type="Pfam" id="PF26002">
    <property type="entry name" value="Beta-barrel_AprE"/>
    <property type="match status" value="1"/>
</dbReference>
<evidence type="ECO:0000256" key="8">
    <source>
        <dbReference type="ARBA" id="ARBA00023136"/>
    </source>
</evidence>
<evidence type="ECO:0000259" key="12">
    <source>
        <dbReference type="Pfam" id="PF26002"/>
    </source>
</evidence>
<dbReference type="AlphaFoldDB" id="A0A2R8BLE5"/>
<dbReference type="EMBL" id="OMOQ01000003">
    <property type="protein sequence ID" value="SPH24248.1"/>
    <property type="molecule type" value="Genomic_DNA"/>
</dbReference>
<dbReference type="NCBIfam" id="TIGR01843">
    <property type="entry name" value="type_I_hlyD"/>
    <property type="match status" value="1"/>
</dbReference>
<evidence type="ECO:0000256" key="1">
    <source>
        <dbReference type="ARBA" id="ARBA00004377"/>
    </source>
</evidence>
<protein>
    <recommendedName>
        <fullName evidence="9">Membrane fusion protein (MFP) family protein</fullName>
    </recommendedName>
</protein>
<reference evidence="13 14" key="1">
    <citation type="submission" date="2018-03" db="EMBL/GenBank/DDBJ databases">
        <authorList>
            <person name="Keele B.F."/>
        </authorList>
    </citation>
    <scope>NUCLEOTIDE SEQUENCE [LARGE SCALE GENOMIC DNA]</scope>
    <source>
        <strain evidence="13 14">CECT 8626</strain>
    </source>
</reference>
<dbReference type="GO" id="GO:0005886">
    <property type="term" value="C:plasma membrane"/>
    <property type="evidence" value="ECO:0007669"/>
    <property type="project" value="UniProtKB-SubCell"/>
</dbReference>
<keyword evidence="4 9" id="KW-1003">Cell membrane</keyword>
<keyword evidence="10" id="KW-0175">Coiled coil</keyword>
<evidence type="ECO:0000256" key="2">
    <source>
        <dbReference type="ARBA" id="ARBA00009477"/>
    </source>
</evidence>
<keyword evidence="6 9" id="KW-0812">Transmembrane</keyword>
<evidence type="ECO:0000256" key="5">
    <source>
        <dbReference type="ARBA" id="ARBA00022519"/>
    </source>
</evidence>
<dbReference type="PANTHER" id="PTHR30386">
    <property type="entry name" value="MEMBRANE FUSION SUBUNIT OF EMRAB-TOLC MULTIDRUG EFFLUX PUMP"/>
    <property type="match status" value="1"/>
</dbReference>
<dbReference type="InterPro" id="IPR010129">
    <property type="entry name" value="T1SS_HlyD"/>
</dbReference>
<dbReference type="InterPro" id="IPR058781">
    <property type="entry name" value="HH_AprE-like"/>
</dbReference>
<feature type="domain" description="AprE-like long alpha-helical hairpin" evidence="11">
    <location>
        <begin position="100"/>
        <end position="289"/>
    </location>
</feature>
<comment type="similarity">
    <text evidence="2 9">Belongs to the membrane fusion protein (MFP) (TC 8.A.1) family.</text>
</comment>
<dbReference type="OrthoDB" id="9810980at2"/>
<dbReference type="InterPro" id="IPR058982">
    <property type="entry name" value="Beta-barrel_AprE"/>
</dbReference>
<evidence type="ECO:0000256" key="3">
    <source>
        <dbReference type="ARBA" id="ARBA00022448"/>
    </source>
</evidence>
<feature type="domain" description="AprE-like beta-barrel" evidence="12">
    <location>
        <begin position="332"/>
        <end position="424"/>
    </location>
</feature>
<comment type="subcellular location">
    <subcellularLocation>
        <location evidence="1 9">Cell inner membrane</location>
        <topology evidence="1 9">Single-pass membrane protein</topology>
    </subcellularLocation>
</comment>
<dbReference type="Gene3D" id="2.40.50.100">
    <property type="match status" value="1"/>
</dbReference>
<evidence type="ECO:0000256" key="4">
    <source>
        <dbReference type="ARBA" id="ARBA00022475"/>
    </source>
</evidence>
<evidence type="ECO:0000313" key="14">
    <source>
        <dbReference type="Proteomes" id="UP000244924"/>
    </source>
</evidence>
<keyword evidence="7 9" id="KW-1133">Transmembrane helix</keyword>
<evidence type="ECO:0000256" key="10">
    <source>
        <dbReference type="SAM" id="Coils"/>
    </source>
</evidence>
<evidence type="ECO:0000259" key="11">
    <source>
        <dbReference type="Pfam" id="PF25994"/>
    </source>
</evidence>
<dbReference type="PANTHER" id="PTHR30386:SF17">
    <property type="entry name" value="ALKALINE PROTEASE SECRETION PROTEIN APRE"/>
    <property type="match status" value="1"/>
</dbReference>
<organism evidence="13 14">
    <name type="scientific">Albidovulum aquaemixtae</name>
    <dbReference type="NCBI Taxonomy" id="1542388"/>
    <lineage>
        <taxon>Bacteria</taxon>
        <taxon>Pseudomonadati</taxon>
        <taxon>Pseudomonadota</taxon>
        <taxon>Alphaproteobacteria</taxon>
        <taxon>Rhodobacterales</taxon>
        <taxon>Paracoccaceae</taxon>
        <taxon>Albidovulum</taxon>
    </lineage>
</organism>